<dbReference type="GO" id="GO:0042254">
    <property type="term" value="P:ribosome biogenesis"/>
    <property type="evidence" value="ECO:0007669"/>
    <property type="project" value="UniProtKB-KW"/>
</dbReference>
<feature type="compositionally biased region" description="Acidic residues" evidence="22">
    <location>
        <begin position="441"/>
        <end position="466"/>
    </location>
</feature>
<evidence type="ECO:0000256" key="9">
    <source>
        <dbReference type="ARBA" id="ARBA00022679"/>
    </source>
</evidence>
<evidence type="ECO:0000313" key="24">
    <source>
        <dbReference type="EMBL" id="CAD2213428.1"/>
    </source>
</evidence>
<evidence type="ECO:0000256" key="8">
    <source>
        <dbReference type="ARBA" id="ARBA00022527"/>
    </source>
</evidence>
<comment type="similarity">
    <text evidence="3 18">Belongs to the protein kinase superfamily. RIO-type Ser/Thr kinase family.</text>
</comment>
<keyword evidence="13" id="KW-0378">Hydrolase</keyword>
<dbReference type="SUPFAM" id="SSF56112">
    <property type="entry name" value="Protein kinase-like (PK-like)"/>
    <property type="match status" value="1"/>
</dbReference>
<feature type="region of interest" description="Disordered" evidence="22">
    <location>
        <begin position="439"/>
        <end position="517"/>
    </location>
</feature>
<dbReference type="AlphaFoldDB" id="A0A7G2C0X1"/>
<dbReference type="Gene3D" id="1.10.510.10">
    <property type="entry name" value="Transferase(Phosphotransferase) domain 1"/>
    <property type="match status" value="1"/>
</dbReference>
<keyword evidence="14 18" id="KW-0067">ATP-binding</keyword>
<evidence type="ECO:0000256" key="5">
    <source>
        <dbReference type="ARBA" id="ARBA00016038"/>
    </source>
</evidence>
<feature type="binding site" evidence="21">
    <location>
        <position position="311"/>
    </location>
    <ligand>
        <name>Mg(2+)</name>
        <dbReference type="ChEBI" id="CHEBI:18420"/>
    </ligand>
</feature>
<dbReference type="EC" id="2.7.11.1" evidence="4 18"/>
<dbReference type="PANTHER" id="PTHR45723">
    <property type="entry name" value="SERINE/THREONINE-PROTEIN KINASE RIO1"/>
    <property type="match status" value="1"/>
</dbReference>
<evidence type="ECO:0000256" key="7">
    <source>
        <dbReference type="ARBA" id="ARBA00022517"/>
    </source>
</evidence>
<feature type="region of interest" description="Disordered" evidence="22">
    <location>
        <begin position="42"/>
        <end position="66"/>
    </location>
</feature>
<dbReference type="Proteomes" id="UP000515908">
    <property type="component" value="Chromosome 01"/>
</dbReference>
<feature type="active site" description="4-aspartylphosphate intermediate" evidence="19">
    <location>
        <position position="311"/>
    </location>
</feature>
<evidence type="ECO:0000256" key="15">
    <source>
        <dbReference type="ARBA" id="ARBA00022842"/>
    </source>
</evidence>
<comment type="cofactor">
    <cofactor evidence="1 21">
        <name>Mg(2+)</name>
        <dbReference type="ChEBI" id="CHEBI:18420"/>
    </cofactor>
</comment>
<feature type="binding site" evidence="21">
    <location>
        <position position="299"/>
    </location>
    <ligand>
        <name>Mg(2+)</name>
        <dbReference type="ChEBI" id="CHEBI:18420"/>
    </ligand>
</feature>
<name>A0A7G2C0X1_9TRYP</name>
<dbReference type="OrthoDB" id="205248at2759"/>
<keyword evidence="15" id="KW-0460">Magnesium</keyword>
<evidence type="ECO:0000256" key="11">
    <source>
        <dbReference type="ARBA" id="ARBA00022741"/>
    </source>
</evidence>
<organism evidence="24 25">
    <name type="scientific">Angomonas deanei</name>
    <dbReference type="NCBI Taxonomy" id="59799"/>
    <lineage>
        <taxon>Eukaryota</taxon>
        <taxon>Discoba</taxon>
        <taxon>Euglenozoa</taxon>
        <taxon>Kinetoplastea</taxon>
        <taxon>Metakinetoplastina</taxon>
        <taxon>Trypanosomatida</taxon>
        <taxon>Trypanosomatidae</taxon>
        <taxon>Strigomonadinae</taxon>
        <taxon>Angomonas</taxon>
    </lineage>
</organism>
<comment type="subcellular location">
    <subcellularLocation>
        <location evidence="2">Cytoplasm</location>
    </subcellularLocation>
</comment>
<evidence type="ECO:0000256" key="14">
    <source>
        <dbReference type="ARBA" id="ARBA00022840"/>
    </source>
</evidence>
<evidence type="ECO:0000256" key="6">
    <source>
        <dbReference type="ARBA" id="ARBA00022490"/>
    </source>
</evidence>
<evidence type="ECO:0000256" key="3">
    <source>
        <dbReference type="ARBA" id="ARBA00009196"/>
    </source>
</evidence>
<evidence type="ECO:0000313" key="25">
    <source>
        <dbReference type="Proteomes" id="UP000515908"/>
    </source>
</evidence>
<dbReference type="SMART" id="SM00090">
    <property type="entry name" value="RIO"/>
    <property type="match status" value="1"/>
</dbReference>
<dbReference type="InterPro" id="IPR011009">
    <property type="entry name" value="Kinase-like_dom_sf"/>
</dbReference>
<dbReference type="GO" id="GO:0004674">
    <property type="term" value="F:protein serine/threonine kinase activity"/>
    <property type="evidence" value="ECO:0007669"/>
    <property type="project" value="UniProtKB-KW"/>
</dbReference>
<protein>
    <recommendedName>
        <fullName evidence="5 18">Serine/threonine-protein kinase RIO1</fullName>
        <ecNumber evidence="4 18">2.7.11.1</ecNumber>
    </recommendedName>
</protein>
<evidence type="ECO:0000256" key="19">
    <source>
        <dbReference type="PIRSR" id="PIRSR038147-1"/>
    </source>
</evidence>
<evidence type="ECO:0000256" key="13">
    <source>
        <dbReference type="ARBA" id="ARBA00022801"/>
    </source>
</evidence>
<comment type="catalytic activity">
    <reaction evidence="17 18">
        <text>L-seryl-[protein] + ATP = O-phospho-L-seryl-[protein] + ADP + H(+)</text>
        <dbReference type="Rhea" id="RHEA:17989"/>
        <dbReference type="Rhea" id="RHEA-COMP:9863"/>
        <dbReference type="Rhea" id="RHEA-COMP:11604"/>
        <dbReference type="ChEBI" id="CHEBI:15378"/>
        <dbReference type="ChEBI" id="CHEBI:29999"/>
        <dbReference type="ChEBI" id="CHEBI:30616"/>
        <dbReference type="ChEBI" id="CHEBI:83421"/>
        <dbReference type="ChEBI" id="CHEBI:456216"/>
        <dbReference type="EC" id="2.7.11.1"/>
    </reaction>
</comment>
<keyword evidence="10" id="KW-0479">Metal-binding</keyword>
<feature type="compositionally biased region" description="Basic residues" evidence="22">
    <location>
        <begin position="507"/>
        <end position="517"/>
    </location>
</feature>
<keyword evidence="7" id="KW-0690">Ribosome biogenesis</keyword>
<dbReference type="FunFam" id="3.30.200.20:FF:000148">
    <property type="entry name" value="Serine/threonine-protein kinase RIO1"/>
    <property type="match status" value="1"/>
</dbReference>
<dbReference type="VEuPathDB" id="TriTrypDB:ADEAN_000086900"/>
<dbReference type="GO" id="GO:0046872">
    <property type="term" value="F:metal ion binding"/>
    <property type="evidence" value="ECO:0007669"/>
    <property type="project" value="UniProtKB-KW"/>
</dbReference>
<feature type="active site" description="Proton acceptor" evidence="19">
    <location>
        <position position="294"/>
    </location>
</feature>
<evidence type="ECO:0000256" key="18">
    <source>
        <dbReference type="PIRNR" id="PIRNR038147"/>
    </source>
</evidence>
<dbReference type="InterPro" id="IPR017407">
    <property type="entry name" value="Ser/Thr_kinase_Rio1"/>
</dbReference>
<comment type="catalytic activity">
    <reaction evidence="16 18">
        <text>L-threonyl-[protein] + ATP = O-phospho-L-threonyl-[protein] + ADP + H(+)</text>
        <dbReference type="Rhea" id="RHEA:46608"/>
        <dbReference type="Rhea" id="RHEA-COMP:11060"/>
        <dbReference type="Rhea" id="RHEA-COMP:11605"/>
        <dbReference type="ChEBI" id="CHEBI:15378"/>
        <dbReference type="ChEBI" id="CHEBI:30013"/>
        <dbReference type="ChEBI" id="CHEBI:30616"/>
        <dbReference type="ChEBI" id="CHEBI:61977"/>
        <dbReference type="ChEBI" id="CHEBI:456216"/>
        <dbReference type="EC" id="2.7.11.1"/>
    </reaction>
</comment>
<dbReference type="Gene3D" id="3.30.200.20">
    <property type="entry name" value="Phosphorylase Kinase, domain 1"/>
    <property type="match status" value="1"/>
</dbReference>
<evidence type="ECO:0000256" key="16">
    <source>
        <dbReference type="ARBA" id="ARBA00047899"/>
    </source>
</evidence>
<reference evidence="24 25" key="1">
    <citation type="submission" date="2020-08" db="EMBL/GenBank/DDBJ databases">
        <authorList>
            <person name="Newling K."/>
            <person name="Davey J."/>
            <person name="Forrester S."/>
        </authorList>
    </citation>
    <scope>NUCLEOTIDE SEQUENCE [LARGE SCALE GENOMIC DNA]</scope>
    <source>
        <strain evidence="25">Crithidia deanei Carvalho (ATCC PRA-265)</strain>
    </source>
</reference>
<dbReference type="GO" id="GO:0005524">
    <property type="term" value="F:ATP binding"/>
    <property type="evidence" value="ECO:0007669"/>
    <property type="project" value="UniProtKB-KW"/>
</dbReference>
<accession>A0A7G2C0X1</accession>
<feature type="binding site" evidence="20">
    <location>
        <position position="178"/>
    </location>
    <ligand>
        <name>ATP</name>
        <dbReference type="ChEBI" id="CHEBI:30616"/>
    </ligand>
</feature>
<proteinExistence type="inferred from homology"/>
<keyword evidence="11 18" id="KW-0547">Nucleotide-binding</keyword>
<gene>
    <name evidence="24" type="ORF">ADEAN_000086900</name>
</gene>
<sequence>MSDEALLQYMVPGSTVDDIVSYDDDDYYDDYDVIRSNKANGATTVRDVSSHPNAQKESTSMNKFQPAQHKHVNPAVLGKIHIDSQPEYGGGGSKANQRVLNELRDLTMTQSAKGNASKDVDKSERATVENVMDPRTRLILYKLVNSGILKEINGCVSTGKEANVYFAVSGDDTPAALKVYKTSILVFRDRDQYVSGEYRFQRYCKSNPRKMVRTWAEKEARNLNRLQQGGVLAPAVKLLRQHVLVMEFIGEDGWPAPRLKEVKFPSHSALDQCYLDLCCTIRKMYSRCRLIHADLSEYNLLLYKGRVIVIDVSQSVENDHPRAMDFLRRDLCNVNAFFRAQGHSSLFTVHDLFFFVTAPPAATGWQRNTGEDNSDEILQHLRDLREKNEKEGKTYDAKAEIDEQVFLNISVPRTLNEIADHKAPNSEMAKFVDGMTAADQDLSEEEEEDDDEESEEGEEEEEEEEETRPKRVVAVKTLAEMTKEERKEHKKAVKEGNRERRVEKKAKGITKYNKKKK</sequence>
<evidence type="ECO:0000256" key="20">
    <source>
        <dbReference type="PIRSR" id="PIRSR038147-2"/>
    </source>
</evidence>
<keyword evidence="8 18" id="KW-0723">Serine/threonine-protein kinase</keyword>
<dbReference type="InterPro" id="IPR051272">
    <property type="entry name" value="RIO-type_Ser/Thr_kinase"/>
</dbReference>
<feature type="compositionally biased region" description="Polar residues" evidence="22">
    <location>
        <begin position="42"/>
        <end position="65"/>
    </location>
</feature>
<keyword evidence="25" id="KW-1185">Reference proteome</keyword>
<dbReference type="PIRSF" id="PIRSF038147">
    <property type="entry name" value="Ser/Thr_PK_RIO1"/>
    <property type="match status" value="1"/>
</dbReference>
<evidence type="ECO:0000256" key="1">
    <source>
        <dbReference type="ARBA" id="ARBA00001946"/>
    </source>
</evidence>
<dbReference type="InterPro" id="IPR018935">
    <property type="entry name" value="RIO_kinase_CS"/>
</dbReference>
<dbReference type="Pfam" id="PF01163">
    <property type="entry name" value="RIO1"/>
    <property type="match status" value="1"/>
</dbReference>
<dbReference type="GO" id="GO:0005737">
    <property type="term" value="C:cytoplasm"/>
    <property type="evidence" value="ECO:0007669"/>
    <property type="project" value="UniProtKB-SubCell"/>
</dbReference>
<dbReference type="InterPro" id="IPR018934">
    <property type="entry name" value="RIO_dom"/>
</dbReference>
<dbReference type="EMBL" id="LR877145">
    <property type="protein sequence ID" value="CAD2213428.1"/>
    <property type="molecule type" value="Genomic_DNA"/>
</dbReference>
<evidence type="ECO:0000256" key="22">
    <source>
        <dbReference type="SAM" id="MobiDB-lite"/>
    </source>
</evidence>
<dbReference type="GO" id="GO:0016787">
    <property type="term" value="F:hydrolase activity"/>
    <property type="evidence" value="ECO:0007669"/>
    <property type="project" value="UniProtKB-KW"/>
</dbReference>
<evidence type="ECO:0000256" key="17">
    <source>
        <dbReference type="ARBA" id="ARBA00048679"/>
    </source>
</evidence>
<evidence type="ECO:0000256" key="21">
    <source>
        <dbReference type="PIRSR" id="PIRSR038147-3"/>
    </source>
</evidence>
<keyword evidence="9 18" id="KW-0808">Transferase</keyword>
<dbReference type="PROSITE" id="PS01245">
    <property type="entry name" value="RIO1"/>
    <property type="match status" value="1"/>
</dbReference>
<evidence type="ECO:0000256" key="4">
    <source>
        <dbReference type="ARBA" id="ARBA00012513"/>
    </source>
</evidence>
<feature type="binding site" evidence="20">
    <location>
        <position position="249"/>
    </location>
    <ligand>
        <name>ATP</name>
        <dbReference type="ChEBI" id="CHEBI:30616"/>
    </ligand>
</feature>
<evidence type="ECO:0000259" key="23">
    <source>
        <dbReference type="SMART" id="SM00090"/>
    </source>
</evidence>
<evidence type="ECO:0000256" key="10">
    <source>
        <dbReference type="ARBA" id="ARBA00022723"/>
    </source>
</evidence>
<keyword evidence="12 18" id="KW-0418">Kinase</keyword>
<dbReference type="InterPro" id="IPR000687">
    <property type="entry name" value="RIO_kinase"/>
</dbReference>
<feature type="domain" description="RIO kinase" evidence="23">
    <location>
        <begin position="121"/>
        <end position="358"/>
    </location>
</feature>
<keyword evidence="6" id="KW-0963">Cytoplasm</keyword>
<evidence type="ECO:0000256" key="2">
    <source>
        <dbReference type="ARBA" id="ARBA00004496"/>
    </source>
</evidence>
<feature type="compositionally biased region" description="Basic and acidic residues" evidence="22">
    <location>
        <begin position="481"/>
        <end position="506"/>
    </location>
</feature>
<evidence type="ECO:0000256" key="12">
    <source>
        <dbReference type="ARBA" id="ARBA00022777"/>
    </source>
</evidence>
<dbReference type="CDD" id="cd05147">
    <property type="entry name" value="RIO1_euk"/>
    <property type="match status" value="1"/>
</dbReference>